<protein>
    <submittedName>
        <fullName evidence="2">Uncharacterized protein</fullName>
    </submittedName>
</protein>
<name>A0ABW5SLD8_9BACL</name>
<sequence>MKIMELYTSEVNVDTIAFSIFFIVFVMGNAFVVSRLITLSKQYVSRLRYIIGLILLFAGGAAGFELVMKYLPDISQTVPGPGAGMLLIGIGVAVILTVVFIIVEKYVFRFNKLLNPTMLFIAAQPVLLLLFYAIFVALDKWGLVTLNQ</sequence>
<comment type="caution">
    <text evidence="2">The sequence shown here is derived from an EMBL/GenBank/DDBJ whole genome shotgun (WGS) entry which is preliminary data.</text>
</comment>
<gene>
    <name evidence="2" type="ORF">ACFSVM_08970</name>
</gene>
<feature type="transmembrane region" description="Helical" evidence="1">
    <location>
        <begin position="83"/>
        <end position="107"/>
    </location>
</feature>
<evidence type="ECO:0000313" key="3">
    <source>
        <dbReference type="Proteomes" id="UP001597540"/>
    </source>
</evidence>
<dbReference type="Proteomes" id="UP001597540">
    <property type="component" value="Unassembled WGS sequence"/>
</dbReference>
<dbReference type="EMBL" id="JBHUMJ010000002">
    <property type="protein sequence ID" value="MFD2700602.1"/>
    <property type="molecule type" value="Genomic_DNA"/>
</dbReference>
<evidence type="ECO:0000256" key="1">
    <source>
        <dbReference type="SAM" id="Phobius"/>
    </source>
</evidence>
<keyword evidence="3" id="KW-1185">Reference proteome</keyword>
<evidence type="ECO:0000313" key="2">
    <source>
        <dbReference type="EMBL" id="MFD2700602.1"/>
    </source>
</evidence>
<proteinExistence type="predicted"/>
<organism evidence="2 3">
    <name type="scientific">Paenibacillus shunpengii</name>
    <dbReference type="NCBI Taxonomy" id="2054424"/>
    <lineage>
        <taxon>Bacteria</taxon>
        <taxon>Bacillati</taxon>
        <taxon>Bacillota</taxon>
        <taxon>Bacilli</taxon>
        <taxon>Bacillales</taxon>
        <taxon>Paenibacillaceae</taxon>
        <taxon>Paenibacillus</taxon>
    </lineage>
</organism>
<feature type="transmembrane region" description="Helical" evidence="1">
    <location>
        <begin position="49"/>
        <end position="71"/>
    </location>
</feature>
<feature type="transmembrane region" description="Helical" evidence="1">
    <location>
        <begin position="119"/>
        <end position="138"/>
    </location>
</feature>
<keyword evidence="1" id="KW-1133">Transmembrane helix</keyword>
<keyword evidence="1" id="KW-0472">Membrane</keyword>
<keyword evidence="1" id="KW-0812">Transmembrane</keyword>
<feature type="transmembrane region" description="Helical" evidence="1">
    <location>
        <begin position="16"/>
        <end position="37"/>
    </location>
</feature>
<reference evidence="3" key="1">
    <citation type="journal article" date="2019" name="Int. J. Syst. Evol. Microbiol.">
        <title>The Global Catalogue of Microorganisms (GCM) 10K type strain sequencing project: providing services to taxonomists for standard genome sequencing and annotation.</title>
        <authorList>
            <consortium name="The Broad Institute Genomics Platform"/>
            <consortium name="The Broad Institute Genome Sequencing Center for Infectious Disease"/>
            <person name="Wu L."/>
            <person name="Ma J."/>
        </authorList>
    </citation>
    <scope>NUCLEOTIDE SEQUENCE [LARGE SCALE GENOMIC DNA]</scope>
    <source>
        <strain evidence="3">KCTC 33849</strain>
    </source>
</reference>
<accession>A0ABW5SLD8</accession>
<dbReference type="RefSeq" id="WP_379261562.1">
    <property type="nucleotide sequence ID" value="NZ_JBHUMJ010000002.1"/>
</dbReference>